<proteinExistence type="predicted"/>
<evidence type="ECO:0000313" key="3">
    <source>
        <dbReference type="Proteomes" id="UP001497644"/>
    </source>
</evidence>
<name>A0AAV2N414_9HYME</name>
<reference evidence="2 3" key="1">
    <citation type="submission" date="2024-04" db="EMBL/GenBank/DDBJ databases">
        <authorList>
            <consortium name="Molecular Ecology Group"/>
        </authorList>
    </citation>
    <scope>NUCLEOTIDE SEQUENCE [LARGE SCALE GENOMIC DNA]</scope>
</reference>
<gene>
    <name evidence="2" type="ORF">LPLAT_LOCUS1090</name>
</gene>
<evidence type="ECO:0000313" key="2">
    <source>
        <dbReference type="EMBL" id="CAL1674415.1"/>
    </source>
</evidence>
<organism evidence="2 3">
    <name type="scientific">Lasius platythorax</name>
    <dbReference type="NCBI Taxonomy" id="488582"/>
    <lineage>
        <taxon>Eukaryota</taxon>
        <taxon>Metazoa</taxon>
        <taxon>Ecdysozoa</taxon>
        <taxon>Arthropoda</taxon>
        <taxon>Hexapoda</taxon>
        <taxon>Insecta</taxon>
        <taxon>Pterygota</taxon>
        <taxon>Neoptera</taxon>
        <taxon>Endopterygota</taxon>
        <taxon>Hymenoptera</taxon>
        <taxon>Apocrita</taxon>
        <taxon>Aculeata</taxon>
        <taxon>Formicoidea</taxon>
        <taxon>Formicidae</taxon>
        <taxon>Formicinae</taxon>
        <taxon>Lasius</taxon>
        <taxon>Lasius</taxon>
    </lineage>
</organism>
<dbReference type="Proteomes" id="UP001497644">
    <property type="component" value="Chromosome 1"/>
</dbReference>
<evidence type="ECO:0000256" key="1">
    <source>
        <dbReference type="SAM" id="MobiDB-lite"/>
    </source>
</evidence>
<accession>A0AAV2N414</accession>
<dbReference type="EMBL" id="OZ034824">
    <property type="protein sequence ID" value="CAL1674415.1"/>
    <property type="molecule type" value="Genomic_DNA"/>
</dbReference>
<feature type="region of interest" description="Disordered" evidence="1">
    <location>
        <begin position="1"/>
        <end position="98"/>
    </location>
</feature>
<dbReference type="AlphaFoldDB" id="A0AAV2N414"/>
<feature type="compositionally biased region" description="Basic and acidic residues" evidence="1">
    <location>
        <begin position="41"/>
        <end position="55"/>
    </location>
</feature>
<keyword evidence="3" id="KW-1185">Reference proteome</keyword>
<feature type="compositionally biased region" description="Basic and acidic residues" evidence="1">
    <location>
        <begin position="11"/>
        <end position="24"/>
    </location>
</feature>
<feature type="compositionally biased region" description="Pro residues" evidence="1">
    <location>
        <begin position="57"/>
        <end position="82"/>
    </location>
</feature>
<protein>
    <submittedName>
        <fullName evidence="2">Uncharacterized protein</fullName>
    </submittedName>
</protein>
<sequence>MERTASCPCERVPEPETETPEKGSGRGRVRATGRALATRSYRRDISARSVPHEMGHNPPPPPPSPEQPPPRCPYLPWPPPVPTTISWEAADWTSTQPA</sequence>